<proteinExistence type="predicted"/>
<evidence type="ECO:0000256" key="1">
    <source>
        <dbReference type="SAM" id="MobiDB-lite"/>
    </source>
</evidence>
<dbReference type="AlphaFoldDB" id="A0AAV0XCP9"/>
<gene>
    <name evidence="2" type="ORF">MEUPH1_LOCUS20757</name>
</gene>
<dbReference type="EMBL" id="CARXXK010000004">
    <property type="protein sequence ID" value="CAI6366135.1"/>
    <property type="molecule type" value="Genomic_DNA"/>
</dbReference>
<comment type="caution">
    <text evidence="2">The sequence shown here is derived from an EMBL/GenBank/DDBJ whole genome shotgun (WGS) entry which is preliminary data.</text>
</comment>
<organism evidence="2 3">
    <name type="scientific">Macrosiphum euphorbiae</name>
    <name type="common">potato aphid</name>
    <dbReference type="NCBI Taxonomy" id="13131"/>
    <lineage>
        <taxon>Eukaryota</taxon>
        <taxon>Metazoa</taxon>
        <taxon>Ecdysozoa</taxon>
        <taxon>Arthropoda</taxon>
        <taxon>Hexapoda</taxon>
        <taxon>Insecta</taxon>
        <taxon>Pterygota</taxon>
        <taxon>Neoptera</taxon>
        <taxon>Paraneoptera</taxon>
        <taxon>Hemiptera</taxon>
        <taxon>Sternorrhyncha</taxon>
        <taxon>Aphidomorpha</taxon>
        <taxon>Aphidoidea</taxon>
        <taxon>Aphididae</taxon>
        <taxon>Macrosiphini</taxon>
        <taxon>Macrosiphum</taxon>
    </lineage>
</organism>
<evidence type="ECO:0000313" key="2">
    <source>
        <dbReference type="EMBL" id="CAI6366135.1"/>
    </source>
</evidence>
<accession>A0AAV0XCP9</accession>
<feature type="compositionally biased region" description="Low complexity" evidence="1">
    <location>
        <begin position="28"/>
        <end position="42"/>
    </location>
</feature>
<dbReference type="Proteomes" id="UP001160148">
    <property type="component" value="Unassembled WGS sequence"/>
</dbReference>
<evidence type="ECO:0000313" key="3">
    <source>
        <dbReference type="Proteomes" id="UP001160148"/>
    </source>
</evidence>
<protein>
    <submittedName>
        <fullName evidence="2">Uncharacterized protein</fullName>
    </submittedName>
</protein>
<sequence>MSCSSVRVTAAACRSSFYGPEPVVPTLTPPTTSSFLPSQTLSNKSDDRRYGSGSSAVVGYHPIDTCCRPLNPPLGWRRGKVGSIFIALLGRRMVHKLYGCSAT</sequence>
<keyword evidence="3" id="KW-1185">Reference proteome</keyword>
<name>A0AAV0XCP9_9HEMI</name>
<reference evidence="2 3" key="1">
    <citation type="submission" date="2023-01" db="EMBL/GenBank/DDBJ databases">
        <authorList>
            <person name="Whitehead M."/>
        </authorList>
    </citation>
    <scope>NUCLEOTIDE SEQUENCE [LARGE SCALE GENOMIC DNA]</scope>
</reference>
<feature type="region of interest" description="Disordered" evidence="1">
    <location>
        <begin position="28"/>
        <end position="54"/>
    </location>
</feature>